<sequence length="92" mass="10493">MTSKQEYFTKLESVKGLVKYANKSKLTIVGKETVAIEAPKGTKFIQDVLLVPNLDQNLLRFGQMLQQDYILLFKDRKCVVFEPSGQKVINVE</sequence>
<accession>A0A0V0H977</accession>
<dbReference type="InterPro" id="IPR054722">
    <property type="entry name" value="PolX-like_BBD"/>
</dbReference>
<organism evidence="2">
    <name type="scientific">Solanum chacoense</name>
    <name type="common">Chaco potato</name>
    <dbReference type="NCBI Taxonomy" id="4108"/>
    <lineage>
        <taxon>Eukaryota</taxon>
        <taxon>Viridiplantae</taxon>
        <taxon>Streptophyta</taxon>
        <taxon>Embryophyta</taxon>
        <taxon>Tracheophyta</taxon>
        <taxon>Spermatophyta</taxon>
        <taxon>Magnoliopsida</taxon>
        <taxon>eudicotyledons</taxon>
        <taxon>Gunneridae</taxon>
        <taxon>Pentapetalae</taxon>
        <taxon>asterids</taxon>
        <taxon>lamiids</taxon>
        <taxon>Solanales</taxon>
        <taxon>Solanaceae</taxon>
        <taxon>Solanoideae</taxon>
        <taxon>Solaneae</taxon>
        <taxon>Solanum</taxon>
    </lineage>
</organism>
<name>A0A0V0H977_SOLCH</name>
<reference evidence="2" key="1">
    <citation type="submission" date="2015-12" db="EMBL/GenBank/DDBJ databases">
        <title>Gene expression during late stages of embryo sac development: a critical building block for successful pollen-pistil interactions.</title>
        <authorList>
            <person name="Liu Y."/>
            <person name="Joly V."/>
            <person name="Sabar M."/>
            <person name="Matton D.P."/>
        </authorList>
    </citation>
    <scope>NUCLEOTIDE SEQUENCE</scope>
</reference>
<evidence type="ECO:0000313" key="2">
    <source>
        <dbReference type="EMBL" id="JAP16910.1"/>
    </source>
</evidence>
<dbReference type="EMBL" id="GEDG01023213">
    <property type="protein sequence ID" value="JAP16910.1"/>
    <property type="molecule type" value="Transcribed_RNA"/>
</dbReference>
<feature type="domain" description="Retrovirus-related Pol polyprotein from transposon TNT 1-94-like beta-barrel" evidence="1">
    <location>
        <begin position="1"/>
        <end position="69"/>
    </location>
</feature>
<dbReference type="AlphaFoldDB" id="A0A0V0H977"/>
<evidence type="ECO:0000259" key="1">
    <source>
        <dbReference type="Pfam" id="PF22936"/>
    </source>
</evidence>
<dbReference type="Pfam" id="PF22936">
    <property type="entry name" value="Pol_BBD"/>
    <property type="match status" value="1"/>
</dbReference>
<protein>
    <submittedName>
        <fullName evidence="2">Putative ovule protein</fullName>
    </submittedName>
</protein>
<proteinExistence type="predicted"/>